<dbReference type="InterPro" id="IPR000835">
    <property type="entry name" value="HTH_MarR-typ"/>
</dbReference>
<dbReference type="Proteomes" id="UP000250462">
    <property type="component" value="Unassembled WGS sequence"/>
</dbReference>
<dbReference type="InterPro" id="IPR036390">
    <property type="entry name" value="WH_DNA-bd_sf"/>
</dbReference>
<dbReference type="SUPFAM" id="SSF46785">
    <property type="entry name" value="Winged helix' DNA-binding domain"/>
    <property type="match status" value="1"/>
</dbReference>
<dbReference type="SMART" id="SM00347">
    <property type="entry name" value="HTH_MARR"/>
    <property type="match status" value="1"/>
</dbReference>
<dbReference type="PROSITE" id="PS50995">
    <property type="entry name" value="HTH_MARR_2"/>
    <property type="match status" value="1"/>
</dbReference>
<dbReference type="PANTHER" id="PTHR33164:SF43">
    <property type="entry name" value="HTH-TYPE TRANSCRIPTIONAL REPRESSOR YETL"/>
    <property type="match status" value="1"/>
</dbReference>
<dbReference type="Pfam" id="PF12802">
    <property type="entry name" value="MarR_2"/>
    <property type="match status" value="1"/>
</dbReference>
<name>A0A329QZR8_9ACTN</name>
<dbReference type="Gene3D" id="1.10.10.10">
    <property type="entry name" value="Winged helix-like DNA-binding domain superfamily/Winged helix DNA-binding domain"/>
    <property type="match status" value="1"/>
</dbReference>
<dbReference type="GO" id="GO:0006950">
    <property type="term" value="P:response to stress"/>
    <property type="evidence" value="ECO:0007669"/>
    <property type="project" value="TreeGrafter"/>
</dbReference>
<dbReference type="EMBL" id="QMIG01000003">
    <property type="protein sequence ID" value="RAW17623.1"/>
    <property type="molecule type" value="Genomic_DNA"/>
</dbReference>
<evidence type="ECO:0000259" key="1">
    <source>
        <dbReference type="PROSITE" id="PS50995"/>
    </source>
</evidence>
<feature type="domain" description="HTH marR-type" evidence="1">
    <location>
        <begin position="1"/>
        <end position="141"/>
    </location>
</feature>
<dbReference type="InterPro" id="IPR036388">
    <property type="entry name" value="WH-like_DNA-bd_sf"/>
</dbReference>
<sequence length="153" mass="17070">MNERLEAYRLLIADVFELAGRSRETSEQIARSLGQTAARWHVMSVVSEDALNVPTIARRLGLTRQSVQRIVNDLTDAGLVSLQPNPDHERSSLVALTEQGKHVMEELFRQSEASRTALLDRTGLSPDDLHDARRVVRQLLAAFDEEGGDDPAR</sequence>
<evidence type="ECO:0000313" key="2">
    <source>
        <dbReference type="EMBL" id="RAW17623.1"/>
    </source>
</evidence>
<dbReference type="GO" id="GO:0003700">
    <property type="term" value="F:DNA-binding transcription factor activity"/>
    <property type="evidence" value="ECO:0007669"/>
    <property type="project" value="InterPro"/>
</dbReference>
<dbReference type="AlphaFoldDB" id="A0A329QZR8"/>
<organism evidence="2 3">
    <name type="scientific">Phytoactinopolyspora halophila</name>
    <dbReference type="NCBI Taxonomy" id="1981511"/>
    <lineage>
        <taxon>Bacteria</taxon>
        <taxon>Bacillati</taxon>
        <taxon>Actinomycetota</taxon>
        <taxon>Actinomycetes</taxon>
        <taxon>Jiangellales</taxon>
        <taxon>Jiangellaceae</taxon>
        <taxon>Phytoactinopolyspora</taxon>
    </lineage>
</organism>
<protein>
    <submittedName>
        <fullName evidence="2">MarR family transcriptional regulator</fullName>
    </submittedName>
</protein>
<proteinExistence type="predicted"/>
<dbReference type="RefSeq" id="WP_112257441.1">
    <property type="nucleotide sequence ID" value="NZ_QMIG01000003.1"/>
</dbReference>
<dbReference type="PANTHER" id="PTHR33164">
    <property type="entry name" value="TRANSCRIPTIONAL REGULATOR, MARR FAMILY"/>
    <property type="match status" value="1"/>
</dbReference>
<keyword evidence="3" id="KW-1185">Reference proteome</keyword>
<gene>
    <name evidence="2" type="ORF">DPM12_06485</name>
</gene>
<dbReference type="OrthoDB" id="5511415at2"/>
<dbReference type="InterPro" id="IPR039422">
    <property type="entry name" value="MarR/SlyA-like"/>
</dbReference>
<accession>A0A329QZR8</accession>
<evidence type="ECO:0000313" key="3">
    <source>
        <dbReference type="Proteomes" id="UP000250462"/>
    </source>
</evidence>
<reference evidence="2 3" key="1">
    <citation type="submission" date="2018-06" db="EMBL/GenBank/DDBJ databases">
        <title>Phytoactinopolyspora halophila sp. nov., a novel halophilic actinomycete isolated from a saline soil in China.</title>
        <authorList>
            <person name="Tang S.-K."/>
        </authorList>
    </citation>
    <scope>NUCLEOTIDE SEQUENCE [LARGE SCALE GENOMIC DNA]</scope>
    <source>
        <strain evidence="2 3">YIM 96934</strain>
    </source>
</reference>
<comment type="caution">
    <text evidence="2">The sequence shown here is derived from an EMBL/GenBank/DDBJ whole genome shotgun (WGS) entry which is preliminary data.</text>
</comment>